<protein>
    <recommendedName>
        <fullName evidence="4">LAGLIDADG homing endonuclease</fullName>
    </recommendedName>
</protein>
<organism evidence="2 3">
    <name type="scientific">Caerostris extrusa</name>
    <name type="common">Bark spider</name>
    <name type="synonym">Caerostris bankana</name>
    <dbReference type="NCBI Taxonomy" id="172846"/>
    <lineage>
        <taxon>Eukaryota</taxon>
        <taxon>Metazoa</taxon>
        <taxon>Ecdysozoa</taxon>
        <taxon>Arthropoda</taxon>
        <taxon>Chelicerata</taxon>
        <taxon>Arachnida</taxon>
        <taxon>Araneae</taxon>
        <taxon>Araneomorphae</taxon>
        <taxon>Entelegynae</taxon>
        <taxon>Araneoidea</taxon>
        <taxon>Araneidae</taxon>
        <taxon>Caerostris</taxon>
    </lineage>
</organism>
<dbReference type="EMBL" id="BPLR01006097">
    <property type="protein sequence ID" value="GIY07391.1"/>
    <property type="molecule type" value="Genomic_DNA"/>
</dbReference>
<evidence type="ECO:0008006" key="4">
    <source>
        <dbReference type="Google" id="ProtNLM"/>
    </source>
</evidence>
<dbReference type="Proteomes" id="UP001054945">
    <property type="component" value="Unassembled WGS sequence"/>
</dbReference>
<dbReference type="AlphaFoldDB" id="A0AAV4Y9T3"/>
<proteinExistence type="predicted"/>
<name>A0AAV4Y9T3_CAEEX</name>
<dbReference type="EMBL" id="BPLR01018920">
    <property type="protein sequence ID" value="GIZ03215.1"/>
    <property type="molecule type" value="Genomic_DNA"/>
</dbReference>
<evidence type="ECO:0000313" key="1">
    <source>
        <dbReference type="EMBL" id="GIY07391.1"/>
    </source>
</evidence>
<evidence type="ECO:0000313" key="3">
    <source>
        <dbReference type="Proteomes" id="UP001054945"/>
    </source>
</evidence>
<sequence length="206" mass="23559">MSELNLFTLSASFGNPLLQGSCLVTQSKLFSSDPSIHLCNKPKLIVKQFALPNLSDEEILGVFLYFCSKLGFAMPQKHAGSQKFTKNIMTNKESHYYVHPAQHDIHLAGHLSKRIANGITWYDLRLKAVFRLSSSRNTTWLYVVCRRLCYGVSFLTAMRDDGIRFHFQSGYLKCEYRICCFCANRPKTMISSRNALTLQHVLPYAY</sequence>
<reference evidence="2 3" key="1">
    <citation type="submission" date="2021-06" db="EMBL/GenBank/DDBJ databases">
        <title>Caerostris extrusa draft genome.</title>
        <authorList>
            <person name="Kono N."/>
            <person name="Arakawa K."/>
        </authorList>
    </citation>
    <scope>NUCLEOTIDE SEQUENCE [LARGE SCALE GENOMIC DNA]</scope>
</reference>
<accession>A0AAV4Y9T3</accession>
<comment type="caution">
    <text evidence="2">The sequence shown here is derived from an EMBL/GenBank/DDBJ whole genome shotgun (WGS) entry which is preliminary data.</text>
</comment>
<gene>
    <name evidence="1" type="ORF">CEXT_364881</name>
    <name evidence="2" type="ORF">CEXT_501071</name>
</gene>
<keyword evidence="3" id="KW-1185">Reference proteome</keyword>
<evidence type="ECO:0000313" key="2">
    <source>
        <dbReference type="EMBL" id="GIZ03215.1"/>
    </source>
</evidence>